<evidence type="ECO:0000313" key="1">
    <source>
        <dbReference type="EMBL" id="CAF2070954.1"/>
    </source>
</evidence>
<dbReference type="EMBL" id="HG994365">
    <property type="protein sequence ID" value="CAF2070954.1"/>
    <property type="molecule type" value="Genomic_DNA"/>
</dbReference>
<gene>
    <name evidence="1" type="ORF">DARMORV10_C01P17930.1</name>
</gene>
<accession>A0A816R6K7</accession>
<dbReference type="AlphaFoldDB" id="A0A816R6K7"/>
<name>A0A816R6K7_BRANA</name>
<dbReference type="Proteomes" id="UP001295469">
    <property type="component" value="Chromosome C01"/>
</dbReference>
<proteinExistence type="predicted"/>
<protein>
    <submittedName>
        <fullName evidence="1">(rape) hypothetical protein</fullName>
    </submittedName>
</protein>
<organism evidence="1">
    <name type="scientific">Brassica napus</name>
    <name type="common">Rape</name>
    <dbReference type="NCBI Taxonomy" id="3708"/>
    <lineage>
        <taxon>Eukaryota</taxon>
        <taxon>Viridiplantae</taxon>
        <taxon>Streptophyta</taxon>
        <taxon>Embryophyta</taxon>
        <taxon>Tracheophyta</taxon>
        <taxon>Spermatophyta</taxon>
        <taxon>Magnoliopsida</taxon>
        <taxon>eudicotyledons</taxon>
        <taxon>Gunneridae</taxon>
        <taxon>Pentapetalae</taxon>
        <taxon>rosids</taxon>
        <taxon>malvids</taxon>
        <taxon>Brassicales</taxon>
        <taxon>Brassicaceae</taxon>
        <taxon>Brassiceae</taxon>
        <taxon>Brassica</taxon>
    </lineage>
</organism>
<sequence length="63" mass="7439">MKTFRFCDGVESVRVRRMILKNSIEEMFFKRSSEPDDPQLVSLITDIHEGRFVKGFWEVQGNT</sequence>
<reference evidence="1" key="1">
    <citation type="submission" date="2021-01" db="EMBL/GenBank/DDBJ databases">
        <authorList>
            <consortium name="Genoscope - CEA"/>
            <person name="William W."/>
        </authorList>
    </citation>
    <scope>NUCLEOTIDE SEQUENCE</scope>
</reference>